<sequence length="553" mass="63192">MRDLVSIAKTRMTETPSTASVARKREVEDDVVKVETYVDKLEEYRKHVIKSVYSRHTWRNIVENLNDETALLTLDWAQKLEPQYHRESQKSFEVLAILDDVVAELKKMGVKKFIARSDNAGCYRSTEIIMGLRKIEEKNDVKIIRWTFSEVQAGKSSCDRKAGVVKSRVEEYVSQKNDVATANQFFQALTTPYDIPYMTITQASIKPSGKAKVAGFPNIQLYTDYTILDDGVIAYKATNIGKGLKISNEKYKDKIEIANMEVKIWTSPSAGGDVTKNTEASFISRGQKAKFWNTIRDPLVQRKSVEDPKAFPCPEESCEEKFLTVEELEAHIETGNHTVREPESLTLRDRALKLYQQCANELLEETNELSAAQLTFSNVNDEISDESDFFEGNALRTGKKKCNSITEKARNFIKKLYDQGEKDSSQKISHEKAVEMMEAAKDPKDPSLPLFRATELLTSQQINGLFTRFKKGSASTTDKKRKHEEDEENFDENNCDDGEEDDDEGEEEEATPPAKRPRRVTRRRGLKNRLQAEEEREIEEIRTEARRAALETF</sequence>
<proteinExistence type="predicted"/>
<reference evidence="2" key="1">
    <citation type="submission" date="2022-11" db="UniProtKB">
        <authorList>
            <consortium name="WormBaseParasite"/>
        </authorList>
    </citation>
    <scope>IDENTIFICATION</scope>
</reference>
<organism evidence="1 2">
    <name type="scientific">Panagrolaimus sp. ES5</name>
    <dbReference type="NCBI Taxonomy" id="591445"/>
    <lineage>
        <taxon>Eukaryota</taxon>
        <taxon>Metazoa</taxon>
        <taxon>Ecdysozoa</taxon>
        <taxon>Nematoda</taxon>
        <taxon>Chromadorea</taxon>
        <taxon>Rhabditida</taxon>
        <taxon>Tylenchina</taxon>
        <taxon>Panagrolaimomorpha</taxon>
        <taxon>Panagrolaimoidea</taxon>
        <taxon>Panagrolaimidae</taxon>
        <taxon>Panagrolaimus</taxon>
    </lineage>
</organism>
<protein>
    <submittedName>
        <fullName evidence="2">C2H2-type domain-containing protein</fullName>
    </submittedName>
</protein>
<evidence type="ECO:0000313" key="1">
    <source>
        <dbReference type="Proteomes" id="UP000887579"/>
    </source>
</evidence>
<accession>A0AC34G0M3</accession>
<dbReference type="Proteomes" id="UP000887579">
    <property type="component" value="Unplaced"/>
</dbReference>
<evidence type="ECO:0000313" key="2">
    <source>
        <dbReference type="WBParaSite" id="ES5_v2.g23182.t1"/>
    </source>
</evidence>
<dbReference type="WBParaSite" id="ES5_v2.g23182.t1">
    <property type="protein sequence ID" value="ES5_v2.g23182.t1"/>
    <property type="gene ID" value="ES5_v2.g23182"/>
</dbReference>
<name>A0AC34G0M3_9BILA</name>